<evidence type="ECO:0000313" key="1">
    <source>
        <dbReference type="EMBL" id="QTW05512.1"/>
    </source>
</evidence>
<reference evidence="1" key="1">
    <citation type="submission" date="2021-01" db="EMBL/GenBank/DDBJ databases">
        <title>Lytic archaeal viruses infect abundant primary producers in Earth s crust.</title>
        <authorList>
            <person name="Rahlff J."/>
            <person name="Turzynski V."/>
            <person name="Esser S.P."/>
            <person name="Monsees I."/>
            <person name="Bornemann T.L.V."/>
            <person name="Figueroa-Gonzalez P.A."/>
            <person name="Schulz F."/>
            <person name="Woyke T."/>
            <person name="Klingl A."/>
            <person name="Moraru C."/>
            <person name="Probst A.J."/>
        </authorList>
    </citation>
    <scope>NUCLEOTIDE SEQUENCE</scope>
</reference>
<organism evidence="1">
    <name type="scientific">uncultured archaeal virus</name>
    <dbReference type="NCBI Taxonomy" id="1960247"/>
    <lineage>
        <taxon>Viruses</taxon>
        <taxon>environmental samples</taxon>
    </lineage>
</organism>
<protein>
    <submittedName>
        <fullName evidence="1">Uncharacterized protein</fullName>
    </submittedName>
</protein>
<sequence length="128" mass="15201">MDEKIKFEFMTETEKKTSLLSVLSSWDVISFSDVQKEFELQEIEINKDVLNTSLEELINLKYIDVLFLDFGGCLDPYSWYLSNAGRELFIELTNFLLSVRYADIDKPKWFVKAQRNAEFIKNYYNIQK</sequence>
<name>A0A8B0LSD5_9VIRU</name>
<accession>A0A8B0LSD5</accession>
<dbReference type="EMBL" id="MW522971">
    <property type="protein sequence ID" value="QTW05512.1"/>
    <property type="molecule type" value="Genomic_DNA"/>
</dbReference>
<proteinExistence type="predicted"/>